<evidence type="ECO:0000313" key="6">
    <source>
        <dbReference type="EMBL" id="RUS82299.1"/>
    </source>
</evidence>
<dbReference type="OrthoDB" id="6153452at2759"/>
<keyword evidence="5" id="KW-0472">Membrane</keyword>
<evidence type="ECO:0000256" key="3">
    <source>
        <dbReference type="ARBA" id="ARBA00023002"/>
    </source>
</evidence>
<keyword evidence="2 4" id="KW-0274">FAD</keyword>
<name>A0A3S0ZNX2_ELYCH</name>
<dbReference type="AlphaFoldDB" id="A0A3S0ZNX2"/>
<dbReference type="InterPro" id="IPR020946">
    <property type="entry name" value="Flavin_mOase-like"/>
</dbReference>
<reference evidence="6 7" key="1">
    <citation type="submission" date="2019-01" db="EMBL/GenBank/DDBJ databases">
        <title>A draft genome assembly of the solar-powered sea slug Elysia chlorotica.</title>
        <authorList>
            <person name="Cai H."/>
            <person name="Li Q."/>
            <person name="Fang X."/>
            <person name="Li J."/>
            <person name="Curtis N.E."/>
            <person name="Altenburger A."/>
            <person name="Shibata T."/>
            <person name="Feng M."/>
            <person name="Maeda T."/>
            <person name="Schwartz J.A."/>
            <person name="Shigenobu S."/>
            <person name="Lundholm N."/>
            <person name="Nishiyama T."/>
            <person name="Yang H."/>
            <person name="Hasebe M."/>
            <person name="Li S."/>
            <person name="Pierce S.K."/>
            <person name="Wang J."/>
        </authorList>
    </citation>
    <scope>NUCLEOTIDE SEQUENCE [LARGE SCALE GENOMIC DNA]</scope>
    <source>
        <strain evidence="6">EC2010</strain>
        <tissue evidence="6">Whole organism of an adult</tissue>
    </source>
</reference>
<evidence type="ECO:0000256" key="2">
    <source>
        <dbReference type="ARBA" id="ARBA00022827"/>
    </source>
</evidence>
<evidence type="ECO:0000256" key="1">
    <source>
        <dbReference type="ARBA" id="ARBA00022630"/>
    </source>
</evidence>
<dbReference type="GO" id="GO:0004499">
    <property type="term" value="F:N,N-dimethylaniline monooxygenase activity"/>
    <property type="evidence" value="ECO:0007669"/>
    <property type="project" value="InterPro"/>
</dbReference>
<comment type="cofactor">
    <cofactor evidence="4">
        <name>FAD</name>
        <dbReference type="ChEBI" id="CHEBI:57692"/>
    </cofactor>
</comment>
<comment type="similarity">
    <text evidence="4">Belongs to the FMO family.</text>
</comment>
<dbReference type="STRING" id="188477.A0A3S0ZNX2"/>
<dbReference type="Pfam" id="PF00743">
    <property type="entry name" value="FMO-like"/>
    <property type="match status" value="1"/>
</dbReference>
<organism evidence="6 7">
    <name type="scientific">Elysia chlorotica</name>
    <name type="common">Eastern emerald elysia</name>
    <name type="synonym">Sea slug</name>
    <dbReference type="NCBI Taxonomy" id="188477"/>
    <lineage>
        <taxon>Eukaryota</taxon>
        <taxon>Metazoa</taxon>
        <taxon>Spiralia</taxon>
        <taxon>Lophotrochozoa</taxon>
        <taxon>Mollusca</taxon>
        <taxon>Gastropoda</taxon>
        <taxon>Heterobranchia</taxon>
        <taxon>Euthyneura</taxon>
        <taxon>Panpulmonata</taxon>
        <taxon>Sacoglossa</taxon>
        <taxon>Placobranchoidea</taxon>
        <taxon>Plakobranchidae</taxon>
        <taxon>Elysia</taxon>
    </lineage>
</organism>
<sequence>MDRGRMELYNLTLPVGEKHHTLAFLGFLAGDGAPAQAIELQARYISRLITGKVAPPTQKAIKHNLETIKNFSIVRKGKFTYKVPLLKLCDLIACEIGVYPWFWRVFLRDPVLAFMVWYGPIFTAQYRLLGPDSDWDRARAACYRAYDVISANGSQRDKVKVKRDDVTVARRRQVLLFTCGISAMFALGYLGKSRNLHGAIAQWY</sequence>
<keyword evidence="1 4" id="KW-0285">Flavoprotein</keyword>
<keyword evidence="4" id="KW-0503">Monooxygenase</keyword>
<evidence type="ECO:0000256" key="4">
    <source>
        <dbReference type="RuleBase" id="RU361177"/>
    </source>
</evidence>
<dbReference type="EC" id="1.-.-.-" evidence="4"/>
<keyword evidence="7" id="KW-1185">Reference proteome</keyword>
<dbReference type="EMBL" id="RQTK01000292">
    <property type="protein sequence ID" value="RUS82299.1"/>
    <property type="molecule type" value="Genomic_DNA"/>
</dbReference>
<comment type="caution">
    <text evidence="6">The sequence shown here is derived from an EMBL/GenBank/DDBJ whole genome shotgun (WGS) entry which is preliminary data.</text>
</comment>
<dbReference type="GO" id="GO:0050660">
    <property type="term" value="F:flavin adenine dinucleotide binding"/>
    <property type="evidence" value="ECO:0007669"/>
    <property type="project" value="InterPro"/>
</dbReference>
<dbReference type="Proteomes" id="UP000271974">
    <property type="component" value="Unassembled WGS sequence"/>
</dbReference>
<protein>
    <recommendedName>
        <fullName evidence="4">Flavin-containing monooxygenase</fullName>
        <ecNumber evidence="4">1.-.-.-</ecNumber>
    </recommendedName>
</protein>
<keyword evidence="3 4" id="KW-0560">Oxidoreductase</keyword>
<proteinExistence type="inferred from homology"/>
<evidence type="ECO:0000313" key="7">
    <source>
        <dbReference type="Proteomes" id="UP000271974"/>
    </source>
</evidence>
<dbReference type="GO" id="GO:0050661">
    <property type="term" value="F:NADP binding"/>
    <property type="evidence" value="ECO:0007669"/>
    <property type="project" value="InterPro"/>
</dbReference>
<feature type="transmembrane region" description="Helical" evidence="5">
    <location>
        <begin position="174"/>
        <end position="191"/>
    </location>
</feature>
<keyword evidence="5" id="KW-1133">Transmembrane helix</keyword>
<accession>A0A3S0ZNX2</accession>
<gene>
    <name evidence="6" type="ORF">EGW08_009931</name>
</gene>
<evidence type="ECO:0000256" key="5">
    <source>
        <dbReference type="SAM" id="Phobius"/>
    </source>
</evidence>
<keyword evidence="5" id="KW-0812">Transmembrane</keyword>